<name>A0AAV1U8L7_9STRA</name>
<protein>
    <submittedName>
        <fullName evidence="1">Uncharacterized protein</fullName>
    </submittedName>
</protein>
<organism evidence="1 2">
    <name type="scientific">Peronospora matthiolae</name>
    <dbReference type="NCBI Taxonomy" id="2874970"/>
    <lineage>
        <taxon>Eukaryota</taxon>
        <taxon>Sar</taxon>
        <taxon>Stramenopiles</taxon>
        <taxon>Oomycota</taxon>
        <taxon>Peronosporomycetes</taxon>
        <taxon>Peronosporales</taxon>
        <taxon>Peronosporaceae</taxon>
        <taxon>Peronospora</taxon>
    </lineage>
</organism>
<accession>A0AAV1U8L7</accession>
<dbReference type="AlphaFoldDB" id="A0AAV1U8L7"/>
<evidence type="ECO:0000313" key="2">
    <source>
        <dbReference type="Proteomes" id="UP001162060"/>
    </source>
</evidence>
<dbReference type="EMBL" id="CAKLBY020000167">
    <property type="protein sequence ID" value="CAK7930416.1"/>
    <property type="molecule type" value="Genomic_DNA"/>
</dbReference>
<reference evidence="1" key="1">
    <citation type="submission" date="2024-01" db="EMBL/GenBank/DDBJ databases">
        <authorList>
            <person name="Webb A."/>
        </authorList>
    </citation>
    <scope>NUCLEOTIDE SEQUENCE</scope>
    <source>
        <strain evidence="1">Pm1</strain>
    </source>
</reference>
<dbReference type="Proteomes" id="UP001162060">
    <property type="component" value="Unassembled WGS sequence"/>
</dbReference>
<proteinExistence type="predicted"/>
<evidence type="ECO:0000313" key="1">
    <source>
        <dbReference type="EMBL" id="CAK7930416.1"/>
    </source>
</evidence>
<sequence>MCLHRLWKEQRADCQALSITAKPTELYDDLNETVLDPLYVSKLLG</sequence>
<comment type="caution">
    <text evidence="1">The sequence shown here is derived from an EMBL/GenBank/DDBJ whole genome shotgun (WGS) entry which is preliminary data.</text>
</comment>
<gene>
    <name evidence="1" type="ORF">PM001_LOCUS15566</name>
</gene>